<dbReference type="NCBIfam" id="NF002677">
    <property type="entry name" value="PRK02406.1"/>
    <property type="match status" value="1"/>
</dbReference>
<dbReference type="Pfam" id="PF11799">
    <property type="entry name" value="IMS_C"/>
    <property type="match status" value="1"/>
</dbReference>
<dbReference type="Proteomes" id="UP000275076">
    <property type="component" value="Unassembled WGS sequence"/>
</dbReference>
<keyword evidence="6 8" id="KW-0808">Transferase</keyword>
<organism evidence="8 9">
    <name type="scientific">Salibacterium salarium</name>
    <dbReference type="NCBI Taxonomy" id="284579"/>
    <lineage>
        <taxon>Bacteria</taxon>
        <taxon>Bacillati</taxon>
        <taxon>Bacillota</taxon>
        <taxon>Bacilli</taxon>
        <taxon>Bacillales</taxon>
        <taxon>Bacillaceae</taxon>
    </lineage>
</organism>
<accession>A0A3R9QRT4</accession>
<keyword evidence="6" id="KW-0238">DNA-binding</keyword>
<feature type="binding site" evidence="6">
    <location>
        <position position="111"/>
    </location>
    <ligand>
        <name>Mg(2+)</name>
        <dbReference type="ChEBI" id="CHEBI:18420"/>
    </ligand>
</feature>
<evidence type="ECO:0000256" key="4">
    <source>
        <dbReference type="ARBA" id="ARBA00022763"/>
    </source>
</evidence>
<dbReference type="InterPro" id="IPR024728">
    <property type="entry name" value="PolY_HhH_motif"/>
</dbReference>
<comment type="subcellular location">
    <subcellularLocation>
        <location evidence="6">Cytoplasm</location>
    </subcellularLocation>
</comment>
<dbReference type="GO" id="GO:0003887">
    <property type="term" value="F:DNA-directed DNA polymerase activity"/>
    <property type="evidence" value="ECO:0007669"/>
    <property type="project" value="UniProtKB-UniRule"/>
</dbReference>
<evidence type="ECO:0000256" key="3">
    <source>
        <dbReference type="ARBA" id="ARBA00022695"/>
    </source>
</evidence>
<evidence type="ECO:0000313" key="9">
    <source>
        <dbReference type="Proteomes" id="UP000275076"/>
    </source>
</evidence>
<keyword evidence="6" id="KW-0460">Magnesium</keyword>
<dbReference type="InterPro" id="IPR043502">
    <property type="entry name" value="DNA/RNA_pol_sf"/>
</dbReference>
<evidence type="ECO:0000313" key="8">
    <source>
        <dbReference type="EMBL" id="RSL32011.1"/>
    </source>
</evidence>
<dbReference type="PANTHER" id="PTHR11076:SF33">
    <property type="entry name" value="DNA POLYMERASE KAPPA"/>
    <property type="match status" value="1"/>
</dbReference>
<dbReference type="Gene3D" id="3.30.70.270">
    <property type="match status" value="1"/>
</dbReference>
<dbReference type="InterPro" id="IPR050116">
    <property type="entry name" value="DNA_polymerase-Y"/>
</dbReference>
<dbReference type="SUPFAM" id="SSF100879">
    <property type="entry name" value="Lesion bypass DNA polymerase (Y-family), little finger domain"/>
    <property type="match status" value="1"/>
</dbReference>
<comment type="catalytic activity">
    <reaction evidence="6">
        <text>DNA(n) + a 2'-deoxyribonucleoside 5'-triphosphate = DNA(n+1) + diphosphate</text>
        <dbReference type="Rhea" id="RHEA:22508"/>
        <dbReference type="Rhea" id="RHEA-COMP:17339"/>
        <dbReference type="Rhea" id="RHEA-COMP:17340"/>
        <dbReference type="ChEBI" id="CHEBI:33019"/>
        <dbReference type="ChEBI" id="CHEBI:61560"/>
        <dbReference type="ChEBI" id="CHEBI:173112"/>
        <dbReference type="EC" id="2.7.7.7"/>
    </reaction>
</comment>
<dbReference type="InterPro" id="IPR036775">
    <property type="entry name" value="DNA_pol_Y-fam_lit_finger_sf"/>
</dbReference>
<dbReference type="EC" id="2.7.7.7" evidence="6"/>
<sequence length="397" mass="45015">MNGQDWKGRIIFHVDMNSFYASVESNHDSSLVGKPLAIAGNPKERRGIVVTASYEAREYGVKTTMPVWQALKKCPNLIIRPPDFNKYRAVSAELFHFLEEYTDLVEPVSIDEGYMDVTSTFKERNVLNMAEEIQNRLYKELGLPSSIGIAPSKFLAKMASDMKKPLGITVLRKRELSQKLWPLPVEDMHGIGAKTAEKLKMLNIYTIGDLASYSSDSLKGRFGVMGQKLHERANGIDYRDVDPESAKEVKSVGSSTTMSVDIDQKQELLNVIWMLSEKVEARLKQKQVCSANFQITIRYSNRKTITRSKKLLNPLFTKEDIHTQAADLLERYWDGEAVRLLGITGLEVIPITDAYKQLDLFSYKKDIQDANLSDTISELTNKYGKHILKKGHRNNES</sequence>
<keyword evidence="6" id="KW-0234">DNA repair</keyword>
<feature type="binding site" evidence="6">
    <location>
        <position position="15"/>
    </location>
    <ligand>
        <name>Mg(2+)</name>
        <dbReference type="ChEBI" id="CHEBI:18420"/>
    </ligand>
</feature>
<dbReference type="GO" id="GO:0005829">
    <property type="term" value="C:cytosol"/>
    <property type="evidence" value="ECO:0007669"/>
    <property type="project" value="TreeGrafter"/>
</dbReference>
<protein>
    <recommendedName>
        <fullName evidence="6">DNA polymerase IV</fullName>
        <shortName evidence="6">Pol IV</shortName>
        <ecNumber evidence="6">2.7.7.7</ecNumber>
    </recommendedName>
</protein>
<comment type="caution">
    <text evidence="8">The sequence shown here is derived from an EMBL/GenBank/DDBJ whole genome shotgun (WGS) entry which is preliminary data.</text>
</comment>
<feature type="site" description="Substrate discrimination" evidence="6">
    <location>
        <position position="20"/>
    </location>
</feature>
<dbReference type="AlphaFoldDB" id="A0A3R9QRT4"/>
<evidence type="ECO:0000256" key="5">
    <source>
        <dbReference type="ARBA" id="ARBA00022932"/>
    </source>
</evidence>
<comment type="function">
    <text evidence="6">Poorly processive, error-prone DNA polymerase involved in untargeted mutagenesis. Copies undamaged DNA at stalled replication forks, which arise in vivo from mismatched or misaligned primer ends. These misaligned primers can be extended by PolIV. Exhibits no 3'-5' exonuclease (proofreading) activity. May be involved in translesional synthesis, in conjunction with the beta clamp from PolIII.</text>
</comment>
<dbReference type="GO" id="GO:0009432">
    <property type="term" value="P:SOS response"/>
    <property type="evidence" value="ECO:0007669"/>
    <property type="project" value="TreeGrafter"/>
</dbReference>
<dbReference type="EMBL" id="RBVX01000018">
    <property type="protein sequence ID" value="RSL32011.1"/>
    <property type="molecule type" value="Genomic_DNA"/>
</dbReference>
<comment type="similarity">
    <text evidence="1 6">Belongs to the DNA polymerase type-Y family.</text>
</comment>
<keyword evidence="6" id="KW-0479">Metal-binding</keyword>
<dbReference type="HAMAP" id="MF_01113">
    <property type="entry name" value="DNApol_IV"/>
    <property type="match status" value="1"/>
</dbReference>
<keyword evidence="4 6" id="KW-0227">DNA damage</keyword>
<evidence type="ECO:0000256" key="2">
    <source>
        <dbReference type="ARBA" id="ARBA00022457"/>
    </source>
</evidence>
<dbReference type="OrthoDB" id="9808813at2"/>
<dbReference type="NCBIfam" id="NF002492">
    <property type="entry name" value="PRK01810.1"/>
    <property type="match status" value="1"/>
</dbReference>
<comment type="subunit">
    <text evidence="6">Monomer.</text>
</comment>
<proteinExistence type="inferred from homology"/>
<dbReference type="InterPro" id="IPR022880">
    <property type="entry name" value="DNApol_IV"/>
</dbReference>
<dbReference type="GO" id="GO:0006261">
    <property type="term" value="P:DNA-templated DNA replication"/>
    <property type="evidence" value="ECO:0007669"/>
    <property type="project" value="UniProtKB-UniRule"/>
</dbReference>
<evidence type="ECO:0000256" key="6">
    <source>
        <dbReference type="HAMAP-Rule" id="MF_01113"/>
    </source>
</evidence>
<feature type="active site" evidence="6">
    <location>
        <position position="112"/>
    </location>
</feature>
<dbReference type="InterPro" id="IPR001126">
    <property type="entry name" value="UmuC"/>
</dbReference>
<keyword evidence="5 6" id="KW-0239">DNA-directed DNA polymerase</keyword>
<keyword evidence="2 6" id="KW-0515">Mutator protein</keyword>
<dbReference type="PROSITE" id="PS50173">
    <property type="entry name" value="UMUC"/>
    <property type="match status" value="1"/>
</dbReference>
<dbReference type="Pfam" id="PF00817">
    <property type="entry name" value="IMS"/>
    <property type="match status" value="1"/>
</dbReference>
<gene>
    <name evidence="6" type="primary">dinB</name>
    <name evidence="8" type="ORF">D7Z54_17580</name>
</gene>
<dbReference type="Pfam" id="PF11798">
    <property type="entry name" value="IMS_HHH"/>
    <property type="match status" value="1"/>
</dbReference>
<reference evidence="8 9" key="1">
    <citation type="submission" date="2018-10" db="EMBL/GenBank/DDBJ databases">
        <title>Draft genome sequence of Bacillus salarius IM0101, isolated from a hypersaline soil in Inner Mongolia, China.</title>
        <authorList>
            <person name="Yamprayoonswat W."/>
            <person name="Boonvisut S."/>
            <person name="Jumpathong W."/>
            <person name="Sittihan S."/>
            <person name="Ruangsuj P."/>
            <person name="Wanthongcharoen S."/>
            <person name="Thongpramul N."/>
            <person name="Pimmason S."/>
            <person name="Yu B."/>
            <person name="Yasawong M."/>
        </authorList>
    </citation>
    <scope>NUCLEOTIDE SEQUENCE [LARGE SCALE GENOMIC DNA]</scope>
    <source>
        <strain evidence="8 9">IM0101</strain>
    </source>
</reference>
<dbReference type="Gene3D" id="3.40.1170.60">
    <property type="match status" value="1"/>
</dbReference>
<evidence type="ECO:0000256" key="1">
    <source>
        <dbReference type="ARBA" id="ARBA00010945"/>
    </source>
</evidence>
<keyword evidence="6" id="KW-0235">DNA replication</keyword>
<dbReference type="InterPro" id="IPR017961">
    <property type="entry name" value="DNA_pol_Y-fam_little_finger"/>
</dbReference>
<keyword evidence="6" id="KW-0963">Cytoplasm</keyword>
<dbReference type="CDD" id="cd03586">
    <property type="entry name" value="PolY_Pol_IV_kappa"/>
    <property type="match status" value="1"/>
</dbReference>
<evidence type="ECO:0000259" key="7">
    <source>
        <dbReference type="PROSITE" id="PS50173"/>
    </source>
</evidence>
<dbReference type="GO" id="GO:0042276">
    <property type="term" value="P:error-prone translesion synthesis"/>
    <property type="evidence" value="ECO:0007669"/>
    <property type="project" value="TreeGrafter"/>
</dbReference>
<dbReference type="GO" id="GO:0006281">
    <property type="term" value="P:DNA repair"/>
    <property type="evidence" value="ECO:0007669"/>
    <property type="project" value="UniProtKB-UniRule"/>
</dbReference>
<keyword evidence="3 6" id="KW-0548">Nucleotidyltransferase</keyword>
<feature type="domain" description="UmuC" evidence="7">
    <location>
        <begin position="11"/>
        <end position="192"/>
    </location>
</feature>
<dbReference type="SUPFAM" id="SSF56672">
    <property type="entry name" value="DNA/RNA polymerases"/>
    <property type="match status" value="1"/>
</dbReference>
<dbReference type="Gene3D" id="1.10.150.20">
    <property type="entry name" value="5' to 3' exonuclease, C-terminal subdomain"/>
    <property type="match status" value="1"/>
</dbReference>
<name>A0A3R9QRT4_9BACI</name>
<dbReference type="Gene3D" id="3.30.1490.100">
    <property type="entry name" value="DNA polymerase, Y-family, little finger domain"/>
    <property type="match status" value="1"/>
</dbReference>
<keyword evidence="9" id="KW-1185">Reference proteome</keyword>
<dbReference type="PANTHER" id="PTHR11076">
    <property type="entry name" value="DNA REPAIR POLYMERASE UMUC / TRANSFERASE FAMILY MEMBER"/>
    <property type="match status" value="1"/>
</dbReference>
<dbReference type="GO" id="GO:0000287">
    <property type="term" value="F:magnesium ion binding"/>
    <property type="evidence" value="ECO:0007669"/>
    <property type="project" value="UniProtKB-UniRule"/>
</dbReference>
<dbReference type="RefSeq" id="WP_125557425.1">
    <property type="nucleotide sequence ID" value="NZ_RBVX01000018.1"/>
</dbReference>
<dbReference type="GO" id="GO:0003684">
    <property type="term" value="F:damaged DNA binding"/>
    <property type="evidence" value="ECO:0007669"/>
    <property type="project" value="InterPro"/>
</dbReference>
<dbReference type="InterPro" id="IPR043128">
    <property type="entry name" value="Rev_trsase/Diguanyl_cyclase"/>
</dbReference>
<comment type="cofactor">
    <cofactor evidence="6">
        <name>Mg(2+)</name>
        <dbReference type="ChEBI" id="CHEBI:18420"/>
    </cofactor>
    <text evidence="6">Binds 2 magnesium ions per subunit.</text>
</comment>